<dbReference type="GO" id="GO:0004301">
    <property type="term" value="F:epoxide hydrolase activity"/>
    <property type="evidence" value="ECO:0007669"/>
    <property type="project" value="TreeGrafter"/>
</dbReference>
<feature type="domain" description="Epoxide hydrolase N-terminal" evidence="5">
    <location>
        <begin position="28"/>
        <end position="143"/>
    </location>
</feature>
<name>A0A2V1DYG2_9PLEO</name>
<dbReference type="PIRSF" id="PIRSF001112">
    <property type="entry name" value="Epoxide_hydrolase"/>
    <property type="match status" value="1"/>
</dbReference>
<dbReference type="GO" id="GO:0097176">
    <property type="term" value="P:epoxide metabolic process"/>
    <property type="evidence" value="ECO:0007669"/>
    <property type="project" value="TreeGrafter"/>
</dbReference>
<proteinExistence type="inferred from homology"/>
<evidence type="ECO:0000256" key="2">
    <source>
        <dbReference type="ARBA" id="ARBA00022797"/>
    </source>
</evidence>
<gene>
    <name evidence="6" type="ORF">DM02DRAFT_640700</name>
</gene>
<dbReference type="PANTHER" id="PTHR21661:SF35">
    <property type="entry name" value="EPOXIDE HYDROLASE"/>
    <property type="match status" value="1"/>
</dbReference>
<protein>
    <submittedName>
        <fullName evidence="6">Alpha/beta-hydrolase</fullName>
    </submittedName>
</protein>
<evidence type="ECO:0000256" key="4">
    <source>
        <dbReference type="PIRSR" id="PIRSR001112-1"/>
    </source>
</evidence>
<keyword evidence="7" id="KW-1185">Reference proteome</keyword>
<dbReference type="AlphaFoldDB" id="A0A2V1DYG2"/>
<dbReference type="EMBL" id="KZ805333">
    <property type="protein sequence ID" value="PVI03247.1"/>
    <property type="molecule type" value="Genomic_DNA"/>
</dbReference>
<feature type="active site" description="Nucleophile" evidence="4">
    <location>
        <position position="209"/>
    </location>
</feature>
<keyword evidence="2" id="KW-0058">Aromatic hydrocarbons catabolism</keyword>
<reference evidence="6 7" key="1">
    <citation type="journal article" date="2018" name="Sci. Rep.">
        <title>Comparative genomics provides insights into the lifestyle and reveals functional heterogeneity of dark septate endophytic fungi.</title>
        <authorList>
            <person name="Knapp D.G."/>
            <person name="Nemeth J.B."/>
            <person name="Barry K."/>
            <person name="Hainaut M."/>
            <person name="Henrissat B."/>
            <person name="Johnson J."/>
            <person name="Kuo A."/>
            <person name="Lim J.H.P."/>
            <person name="Lipzen A."/>
            <person name="Nolan M."/>
            <person name="Ohm R.A."/>
            <person name="Tamas L."/>
            <person name="Grigoriev I.V."/>
            <person name="Spatafora J.W."/>
            <person name="Nagy L.G."/>
            <person name="Kovacs G.M."/>
        </authorList>
    </citation>
    <scope>NUCLEOTIDE SEQUENCE [LARGE SCALE GENOMIC DNA]</scope>
    <source>
        <strain evidence="6 7">DSE2036</strain>
    </source>
</reference>
<evidence type="ECO:0000313" key="7">
    <source>
        <dbReference type="Proteomes" id="UP000244855"/>
    </source>
</evidence>
<feature type="active site" description="Proton acceptor" evidence="4">
    <location>
        <position position="397"/>
    </location>
</feature>
<dbReference type="InterPro" id="IPR016292">
    <property type="entry name" value="Epoxide_hydrolase"/>
</dbReference>
<dbReference type="SUPFAM" id="SSF53474">
    <property type="entry name" value="alpha/beta-Hydrolases"/>
    <property type="match status" value="1"/>
</dbReference>
<evidence type="ECO:0000256" key="1">
    <source>
        <dbReference type="ARBA" id="ARBA00010088"/>
    </source>
</evidence>
<dbReference type="STRING" id="97972.A0A2V1DYG2"/>
<dbReference type="PRINTS" id="PR00412">
    <property type="entry name" value="EPOXHYDRLASE"/>
</dbReference>
<dbReference type="InterPro" id="IPR029058">
    <property type="entry name" value="AB_hydrolase_fold"/>
</dbReference>
<dbReference type="Pfam" id="PF06441">
    <property type="entry name" value="EHN"/>
    <property type="match status" value="1"/>
</dbReference>
<evidence type="ECO:0000313" key="6">
    <source>
        <dbReference type="EMBL" id="PVI03247.1"/>
    </source>
</evidence>
<sequence length="428" mass="47815">MRRNDTPSATLTAADLGLNFEATFSTEVTPFNITVKQSFLDWTHLKVSLTRIVHDTPGQPEFTDGPPKRIVENVTSFWNSNYSWQAVEAHLNSKLRQFTTIVTAPEFFNGTPIPLHFVHHRSPRADAIPLLHIHGWPSSFIEVEPLIEALTNPPNSSLPAFHVVAPSIPGFSFSPSPLKAGMGIRAIGAAMNALMQKLGYHRYVAQGGDFGAIIERAMAVDFPEAVVALHSYFWVMSPAPSDLQRYFQGLVTDDEKRFIGRTESFNRGLWTSFASVHTLRPRKLSAALADSPVGLAMWIYDLEVGVTWNPDQVWTPERIITWAMMHWIPGVYGALAIYEYAAQDHALSTNGFDIFPFVLQPVALSEFALDIWYGLPLDWAQRRGNVKVRNVHSRGGHLPTLDAPDLVLNDAWAFFGNAKLSNIENIRL</sequence>
<dbReference type="Proteomes" id="UP000244855">
    <property type="component" value="Unassembled WGS sequence"/>
</dbReference>
<dbReference type="InterPro" id="IPR010497">
    <property type="entry name" value="Epoxide_hydro_N"/>
</dbReference>
<evidence type="ECO:0000259" key="5">
    <source>
        <dbReference type="Pfam" id="PF06441"/>
    </source>
</evidence>
<organism evidence="6 7">
    <name type="scientific">Periconia macrospinosa</name>
    <dbReference type="NCBI Taxonomy" id="97972"/>
    <lineage>
        <taxon>Eukaryota</taxon>
        <taxon>Fungi</taxon>
        <taxon>Dikarya</taxon>
        <taxon>Ascomycota</taxon>
        <taxon>Pezizomycotina</taxon>
        <taxon>Dothideomycetes</taxon>
        <taxon>Pleosporomycetidae</taxon>
        <taxon>Pleosporales</taxon>
        <taxon>Massarineae</taxon>
        <taxon>Periconiaceae</taxon>
        <taxon>Periconia</taxon>
    </lineage>
</organism>
<keyword evidence="3 6" id="KW-0378">Hydrolase</keyword>
<dbReference type="PANTHER" id="PTHR21661">
    <property type="entry name" value="EPOXIDE HYDROLASE 1-RELATED"/>
    <property type="match status" value="1"/>
</dbReference>
<feature type="active site" description="Proton donor" evidence="4">
    <location>
        <position position="338"/>
    </location>
</feature>
<dbReference type="InterPro" id="IPR000639">
    <property type="entry name" value="Epox_hydrolase-like"/>
</dbReference>
<evidence type="ECO:0000256" key="3">
    <source>
        <dbReference type="ARBA" id="ARBA00022801"/>
    </source>
</evidence>
<comment type="similarity">
    <text evidence="1">Belongs to the peptidase S33 family.</text>
</comment>
<accession>A0A2V1DYG2</accession>
<dbReference type="Gene3D" id="3.40.50.1820">
    <property type="entry name" value="alpha/beta hydrolase"/>
    <property type="match status" value="1"/>
</dbReference>
<dbReference type="OrthoDB" id="6431331at2759"/>